<keyword evidence="3 6" id="KW-0812">Transmembrane</keyword>
<dbReference type="InterPro" id="IPR050833">
    <property type="entry name" value="Poly_Biosynth_Transport"/>
</dbReference>
<feature type="transmembrane region" description="Helical" evidence="6">
    <location>
        <begin position="275"/>
        <end position="301"/>
    </location>
</feature>
<dbReference type="PANTHER" id="PTHR30250">
    <property type="entry name" value="PST FAMILY PREDICTED COLANIC ACID TRANSPORTER"/>
    <property type="match status" value="1"/>
</dbReference>
<dbReference type="PANTHER" id="PTHR30250:SF11">
    <property type="entry name" value="O-ANTIGEN TRANSPORTER-RELATED"/>
    <property type="match status" value="1"/>
</dbReference>
<protein>
    <submittedName>
        <fullName evidence="7">MurJ-like flippase</fullName>
    </submittedName>
</protein>
<dbReference type="OrthoDB" id="256428at2"/>
<dbReference type="Proteomes" id="UP000317648">
    <property type="component" value="Chromosome"/>
</dbReference>
<keyword evidence="2" id="KW-1003">Cell membrane</keyword>
<name>A0A518DMJ3_9BACT</name>
<feature type="transmembrane region" description="Helical" evidence="6">
    <location>
        <begin position="250"/>
        <end position="269"/>
    </location>
</feature>
<evidence type="ECO:0000256" key="6">
    <source>
        <dbReference type="SAM" id="Phobius"/>
    </source>
</evidence>
<sequence>MLKMAPQVVPLASNVSPRHRERAPGPSWRGRLLGLLSHSGVAAIFDQGIVSAANFATSVIIGRYGSVDDLGVYFLVLSVLYFARGIQDQIVSGPYTIYAPRRDEAQIPRYTGSVLAHQMLFSAGTVIALLGMWLAMVLGAIQPELTPSLLMLAGVVPFLLLREFIRRLSFARFQVKAVILVDLLVSITQVGALIVFAWDGQISIPAVYLAMGLACAVAAGGWFAMRVQPVVFSAANVLTDWRENWKFGRWALAGQLVGCSAPLVLPWLVAAGHGAAAAGLMAACNTLVGVANTFVLGFCNYLAPKAAQAYVDGGTRDMLRVLLKAVAVFTFCIGGFSLAALVAGDSILVGVYGADYAGGGLIFALYAFAMWANSLKMVAGNGLWAIDRPQVNFIADVASLVVSIIAAVIFVPLWGVFGAALATLTANSLDAMIRFLVLGYSLQRLRPAPLPA</sequence>
<feature type="transmembrane region" description="Helical" evidence="6">
    <location>
        <begin position="321"/>
        <end position="343"/>
    </location>
</feature>
<dbReference type="GO" id="GO:0005886">
    <property type="term" value="C:plasma membrane"/>
    <property type="evidence" value="ECO:0007669"/>
    <property type="project" value="UniProtKB-SubCell"/>
</dbReference>
<feature type="transmembrane region" description="Helical" evidence="6">
    <location>
        <begin position="119"/>
        <end position="141"/>
    </location>
</feature>
<evidence type="ECO:0000256" key="3">
    <source>
        <dbReference type="ARBA" id="ARBA00022692"/>
    </source>
</evidence>
<evidence type="ECO:0000313" key="8">
    <source>
        <dbReference type="Proteomes" id="UP000317648"/>
    </source>
</evidence>
<keyword evidence="5 6" id="KW-0472">Membrane</keyword>
<comment type="subcellular location">
    <subcellularLocation>
        <location evidence="1">Cell membrane</location>
        <topology evidence="1">Multi-pass membrane protein</topology>
    </subcellularLocation>
</comment>
<feature type="transmembrane region" description="Helical" evidence="6">
    <location>
        <begin position="147"/>
        <end position="165"/>
    </location>
</feature>
<reference evidence="7 8" key="1">
    <citation type="submission" date="2019-02" db="EMBL/GenBank/DDBJ databases">
        <title>Deep-cultivation of Planctomycetes and their phenomic and genomic characterization uncovers novel biology.</title>
        <authorList>
            <person name="Wiegand S."/>
            <person name="Jogler M."/>
            <person name="Boedeker C."/>
            <person name="Pinto D."/>
            <person name="Vollmers J."/>
            <person name="Rivas-Marin E."/>
            <person name="Kohn T."/>
            <person name="Peeters S.H."/>
            <person name="Heuer A."/>
            <person name="Rast P."/>
            <person name="Oberbeckmann S."/>
            <person name="Bunk B."/>
            <person name="Jeske O."/>
            <person name="Meyerdierks A."/>
            <person name="Storesund J.E."/>
            <person name="Kallscheuer N."/>
            <person name="Luecker S."/>
            <person name="Lage O.M."/>
            <person name="Pohl T."/>
            <person name="Merkel B.J."/>
            <person name="Hornburger P."/>
            <person name="Mueller R.-W."/>
            <person name="Bruemmer F."/>
            <person name="Labrenz M."/>
            <person name="Spormann A.M."/>
            <person name="Op den Camp H."/>
            <person name="Overmann J."/>
            <person name="Amann R."/>
            <person name="Jetten M.S.M."/>
            <person name="Mascher T."/>
            <person name="Medema M.H."/>
            <person name="Devos D.P."/>
            <person name="Kaster A.-K."/>
            <person name="Ovreas L."/>
            <person name="Rohde M."/>
            <person name="Galperin M.Y."/>
            <person name="Jogler C."/>
        </authorList>
    </citation>
    <scope>NUCLEOTIDE SEQUENCE [LARGE SCALE GENOMIC DNA]</scope>
    <source>
        <strain evidence="7 8">Pla85_3_4</strain>
    </source>
</reference>
<organism evidence="7 8">
    <name type="scientific">Lignipirellula cremea</name>
    <dbReference type="NCBI Taxonomy" id="2528010"/>
    <lineage>
        <taxon>Bacteria</taxon>
        <taxon>Pseudomonadati</taxon>
        <taxon>Planctomycetota</taxon>
        <taxon>Planctomycetia</taxon>
        <taxon>Pirellulales</taxon>
        <taxon>Pirellulaceae</taxon>
        <taxon>Lignipirellula</taxon>
    </lineage>
</organism>
<dbReference type="KEGG" id="lcre:Pla8534_08330"/>
<dbReference type="EMBL" id="CP036433">
    <property type="protein sequence ID" value="QDU93058.1"/>
    <property type="molecule type" value="Genomic_DNA"/>
</dbReference>
<keyword evidence="8" id="KW-1185">Reference proteome</keyword>
<evidence type="ECO:0000256" key="1">
    <source>
        <dbReference type="ARBA" id="ARBA00004651"/>
    </source>
</evidence>
<evidence type="ECO:0000256" key="2">
    <source>
        <dbReference type="ARBA" id="ARBA00022475"/>
    </source>
</evidence>
<dbReference type="RefSeq" id="WP_145049541.1">
    <property type="nucleotide sequence ID" value="NZ_CP036433.1"/>
</dbReference>
<feature type="transmembrane region" description="Helical" evidence="6">
    <location>
        <begin position="204"/>
        <end position="224"/>
    </location>
</feature>
<feature type="transmembrane region" description="Helical" evidence="6">
    <location>
        <begin position="177"/>
        <end position="198"/>
    </location>
</feature>
<gene>
    <name evidence="7" type="ORF">Pla8534_08330</name>
</gene>
<evidence type="ECO:0000256" key="4">
    <source>
        <dbReference type="ARBA" id="ARBA00022989"/>
    </source>
</evidence>
<evidence type="ECO:0000313" key="7">
    <source>
        <dbReference type="EMBL" id="QDU93058.1"/>
    </source>
</evidence>
<proteinExistence type="predicted"/>
<feature type="transmembrane region" description="Helical" evidence="6">
    <location>
        <begin position="393"/>
        <end position="411"/>
    </location>
</feature>
<dbReference type="AlphaFoldDB" id="A0A518DMJ3"/>
<keyword evidence="4 6" id="KW-1133">Transmembrane helix</keyword>
<evidence type="ECO:0000256" key="5">
    <source>
        <dbReference type="ARBA" id="ARBA00023136"/>
    </source>
</evidence>
<feature type="transmembrane region" description="Helical" evidence="6">
    <location>
        <begin position="349"/>
        <end position="372"/>
    </location>
</feature>
<accession>A0A518DMJ3</accession>